<feature type="compositionally biased region" description="Low complexity" evidence="1">
    <location>
        <begin position="68"/>
        <end position="79"/>
    </location>
</feature>
<dbReference type="OrthoDB" id="254120at2"/>
<gene>
    <name evidence="3" type="ORF">Pan44_03250</name>
</gene>
<accession>A0A517S866</accession>
<protein>
    <recommendedName>
        <fullName evidence="2">GYF domain-containing protein</fullName>
    </recommendedName>
</protein>
<feature type="region of interest" description="Disordered" evidence="1">
    <location>
        <begin position="57"/>
        <end position="79"/>
    </location>
</feature>
<keyword evidence="4" id="KW-1185">Reference proteome</keyword>
<feature type="domain" description="GYF" evidence="2">
    <location>
        <begin position="5"/>
        <end position="54"/>
    </location>
</feature>
<proteinExistence type="predicted"/>
<dbReference type="InParanoid" id="A0A517S866"/>
<sequence>MSKQWYYEAMGAPVGPITSTELKACVLARRISPETRIRLGDDGKWQTADRVKGLFDAPVTPPAPAKPAAPSRTPTVSVTTPTAAETGTAEISTIQTAELTIPVAGVTPALSVSTGTASPAADDDSDTDYDFFKFVGFENAIGHALNDVLREYCRVHHVTMTQATRRALADFLGRKDLNGDPPAAAPAPESFGVG</sequence>
<reference evidence="3 4" key="1">
    <citation type="submission" date="2019-02" db="EMBL/GenBank/DDBJ databases">
        <title>Deep-cultivation of Planctomycetes and their phenomic and genomic characterization uncovers novel biology.</title>
        <authorList>
            <person name="Wiegand S."/>
            <person name="Jogler M."/>
            <person name="Boedeker C."/>
            <person name="Pinto D."/>
            <person name="Vollmers J."/>
            <person name="Rivas-Marin E."/>
            <person name="Kohn T."/>
            <person name="Peeters S.H."/>
            <person name="Heuer A."/>
            <person name="Rast P."/>
            <person name="Oberbeckmann S."/>
            <person name="Bunk B."/>
            <person name="Jeske O."/>
            <person name="Meyerdierks A."/>
            <person name="Storesund J.E."/>
            <person name="Kallscheuer N."/>
            <person name="Luecker S."/>
            <person name="Lage O.M."/>
            <person name="Pohl T."/>
            <person name="Merkel B.J."/>
            <person name="Hornburger P."/>
            <person name="Mueller R.-W."/>
            <person name="Bruemmer F."/>
            <person name="Labrenz M."/>
            <person name="Spormann A.M."/>
            <person name="Op den Camp H."/>
            <person name="Overmann J."/>
            <person name="Amann R."/>
            <person name="Jetten M.S.M."/>
            <person name="Mascher T."/>
            <person name="Medema M.H."/>
            <person name="Devos D.P."/>
            <person name="Kaster A.-K."/>
            <person name="Ovreas L."/>
            <person name="Rohde M."/>
            <person name="Galperin M.Y."/>
            <person name="Jogler C."/>
        </authorList>
    </citation>
    <scope>NUCLEOTIDE SEQUENCE [LARGE SCALE GENOMIC DNA]</scope>
    <source>
        <strain evidence="3 4">Pan44</strain>
    </source>
</reference>
<dbReference type="Pfam" id="PF14237">
    <property type="entry name" value="GYF_2"/>
    <property type="match status" value="1"/>
</dbReference>
<evidence type="ECO:0000256" key="1">
    <source>
        <dbReference type="SAM" id="MobiDB-lite"/>
    </source>
</evidence>
<dbReference type="KEGG" id="ccos:Pan44_03250"/>
<evidence type="ECO:0000313" key="3">
    <source>
        <dbReference type="EMBL" id="QDT52316.1"/>
    </source>
</evidence>
<name>A0A517S866_9PLAN</name>
<evidence type="ECO:0000313" key="4">
    <source>
        <dbReference type="Proteomes" id="UP000315700"/>
    </source>
</evidence>
<evidence type="ECO:0000259" key="2">
    <source>
        <dbReference type="Pfam" id="PF14237"/>
    </source>
</evidence>
<dbReference type="InterPro" id="IPR025640">
    <property type="entry name" value="GYF_2"/>
</dbReference>
<dbReference type="AlphaFoldDB" id="A0A517S866"/>
<dbReference type="EMBL" id="CP036271">
    <property type="protein sequence ID" value="QDT52316.1"/>
    <property type="molecule type" value="Genomic_DNA"/>
</dbReference>
<dbReference type="RefSeq" id="WP_145026583.1">
    <property type="nucleotide sequence ID" value="NZ_CP036271.1"/>
</dbReference>
<organism evidence="3 4">
    <name type="scientific">Caulifigura coniformis</name>
    <dbReference type="NCBI Taxonomy" id="2527983"/>
    <lineage>
        <taxon>Bacteria</taxon>
        <taxon>Pseudomonadati</taxon>
        <taxon>Planctomycetota</taxon>
        <taxon>Planctomycetia</taxon>
        <taxon>Planctomycetales</taxon>
        <taxon>Planctomycetaceae</taxon>
        <taxon>Caulifigura</taxon>
    </lineage>
</organism>
<dbReference type="Proteomes" id="UP000315700">
    <property type="component" value="Chromosome"/>
</dbReference>